<organism evidence="1 2">
    <name type="scientific">Tieghemostelium lacteum</name>
    <name type="common">Slime mold</name>
    <name type="synonym">Dictyostelium lacteum</name>
    <dbReference type="NCBI Taxonomy" id="361077"/>
    <lineage>
        <taxon>Eukaryota</taxon>
        <taxon>Amoebozoa</taxon>
        <taxon>Evosea</taxon>
        <taxon>Eumycetozoa</taxon>
        <taxon>Dictyostelia</taxon>
        <taxon>Dictyosteliales</taxon>
        <taxon>Raperosteliaceae</taxon>
        <taxon>Tieghemostelium</taxon>
    </lineage>
</organism>
<dbReference type="EMBL" id="LODT01000051">
    <property type="protein sequence ID" value="KYQ88196.1"/>
    <property type="molecule type" value="Genomic_DNA"/>
</dbReference>
<dbReference type="Proteomes" id="UP000076078">
    <property type="component" value="Unassembled WGS sequence"/>
</dbReference>
<keyword evidence="2" id="KW-1185">Reference proteome</keyword>
<evidence type="ECO:0000313" key="2">
    <source>
        <dbReference type="Proteomes" id="UP000076078"/>
    </source>
</evidence>
<reference evidence="1 2" key="1">
    <citation type="submission" date="2015-12" db="EMBL/GenBank/DDBJ databases">
        <title>Dictyostelia acquired genes for synthesis and detection of signals that induce cell-type specialization by lateral gene transfer from prokaryotes.</title>
        <authorList>
            <person name="Gloeckner G."/>
            <person name="Schaap P."/>
        </authorList>
    </citation>
    <scope>NUCLEOTIDE SEQUENCE [LARGE SCALE GENOMIC DNA]</scope>
    <source>
        <strain evidence="1 2">TK</strain>
    </source>
</reference>
<proteinExistence type="predicted"/>
<sequence length="677" mass="79689">MTENHITCLLESLVLVWNAFFETTPMMINNHHTTKIKEKATLIISIYKQYQQFGGHNKEIFSKSISSLFASKMYPQALLDGDLDNTKDFYLNVILSEIDKRKHNNVLSNLFLVLHPYSDMEVLALNQLKKLNLDLLVKIITDFSKGPNDCGYQLIVGNHSNQNLFDEIFEMFYSKTSTTTREKPKLPEHIHKFMEFCLFLNFAHPGNDSVSIVKKYYNNLDDLYQDESLFFKSGIDIRKLNLILRSKDYTKMCLSSNLFKQFYFSLPKIIIDHLEFTKITYQLQFEKINWLNQNNNNNNNNSNSNNNNNNNFPKLPTLIISKIIHFFYFDPTIDSLEKILISQVSKQWFQLCSDILSNYYDEDYQSNYIFVDNFSAIDINAPYCLFKKYPKHLRYYELKRMPWQLMEQLLYKHTESIEVVIDDDELFGIHLNNDTLLTRIEMNIQINTFNITNYISLFQRSPLLKKIEFYIYSDWSHLLCKLAFHSILSLQLPHLQEIGIYFGHSLKIESGIHFNHYHSIFKKLPKFKLISIPNYVSFSGFDSATIKVLDENISLTKLIDFYQHPLSTCGDEIKFSVKDINQIPDLINFVSQYHQTDTLSFCICQIPSTPISVEFVQSIFNQLNQGSSNIKVLSIYINLYIQTPKYSLLSQNDWELIDFGKYKYPNNLFIKFYQTFK</sequence>
<protein>
    <recommendedName>
        <fullName evidence="3">F-box domain-containing protein</fullName>
    </recommendedName>
</protein>
<dbReference type="InParanoid" id="A0A151Z2K5"/>
<dbReference type="AlphaFoldDB" id="A0A151Z2K5"/>
<accession>A0A151Z2K5</accession>
<name>A0A151Z2K5_TIELA</name>
<evidence type="ECO:0008006" key="3">
    <source>
        <dbReference type="Google" id="ProtNLM"/>
    </source>
</evidence>
<comment type="caution">
    <text evidence="1">The sequence shown here is derived from an EMBL/GenBank/DDBJ whole genome shotgun (WGS) entry which is preliminary data.</text>
</comment>
<evidence type="ECO:0000313" key="1">
    <source>
        <dbReference type="EMBL" id="KYQ88196.1"/>
    </source>
</evidence>
<gene>
    <name evidence="1" type="ORF">DLAC_10882</name>
</gene>